<feature type="transmembrane region" description="Helical" evidence="9">
    <location>
        <begin position="241"/>
        <end position="262"/>
    </location>
</feature>
<dbReference type="RefSeq" id="XP_026035171.1">
    <property type="nucleotide sequence ID" value="XM_026179386.1"/>
</dbReference>
<dbReference type="PANTHER" id="PTHR24237">
    <property type="entry name" value="G-PROTEIN COUPLED RECEPTOR"/>
    <property type="match status" value="1"/>
</dbReference>
<dbReference type="InterPro" id="IPR017452">
    <property type="entry name" value="GPCR_Rhodpsn_7TM"/>
</dbReference>
<feature type="transmembrane region" description="Helical" evidence="9">
    <location>
        <begin position="145"/>
        <end position="168"/>
    </location>
</feature>
<feature type="transmembrane region" description="Helical" evidence="9">
    <location>
        <begin position="112"/>
        <end position="133"/>
    </location>
</feature>
<dbReference type="Pfam" id="PF00001">
    <property type="entry name" value="7tm_1"/>
    <property type="match status" value="1"/>
</dbReference>
<dbReference type="AlphaFoldDB" id="A0A3P8QPC3"/>
<dbReference type="PRINTS" id="PR01157">
    <property type="entry name" value="P2YPURNOCPTR"/>
</dbReference>
<dbReference type="GO" id="GO:0008142">
    <property type="term" value="F:oxysterol binding"/>
    <property type="evidence" value="ECO:0007669"/>
    <property type="project" value="InterPro"/>
</dbReference>
<dbReference type="GO" id="GO:0016020">
    <property type="term" value="C:membrane"/>
    <property type="evidence" value="ECO:0007669"/>
    <property type="project" value="UniProtKB-SubCell"/>
</dbReference>
<evidence type="ECO:0000256" key="7">
    <source>
        <dbReference type="ARBA" id="ARBA00023224"/>
    </source>
</evidence>
<gene>
    <name evidence="11" type="primary">GPR141</name>
</gene>
<keyword evidence="7" id="KW-0807">Transducer</keyword>
<dbReference type="Proteomes" id="UP000265100">
    <property type="component" value="Chromosome 9"/>
</dbReference>
<evidence type="ECO:0000256" key="8">
    <source>
        <dbReference type="SAM" id="MobiDB-lite"/>
    </source>
</evidence>
<dbReference type="InterPro" id="IPR047160">
    <property type="entry name" value="GP183-like"/>
</dbReference>
<feature type="transmembrane region" description="Helical" evidence="9">
    <location>
        <begin position="196"/>
        <end position="220"/>
    </location>
</feature>
<comment type="subcellular location">
    <subcellularLocation>
        <location evidence="1">Membrane</location>
        <topology evidence="1">Multi-pass membrane protein</topology>
    </subcellularLocation>
</comment>
<keyword evidence="12" id="KW-1185">Reference proteome</keyword>
<evidence type="ECO:0000256" key="2">
    <source>
        <dbReference type="ARBA" id="ARBA00022692"/>
    </source>
</evidence>
<reference evidence="11" key="1">
    <citation type="submission" date="2018-05" db="EMBL/GenBank/DDBJ databases">
        <authorList>
            <person name="Datahose"/>
        </authorList>
    </citation>
    <scope>NUCLEOTIDE SEQUENCE</scope>
</reference>
<keyword evidence="4" id="KW-0297">G-protein coupled receptor</keyword>
<organism evidence="11 12">
    <name type="scientific">Astatotilapia calliptera</name>
    <name type="common">Eastern happy</name>
    <name type="synonym">Chromis callipterus</name>
    <dbReference type="NCBI Taxonomy" id="8154"/>
    <lineage>
        <taxon>Eukaryota</taxon>
        <taxon>Metazoa</taxon>
        <taxon>Chordata</taxon>
        <taxon>Craniata</taxon>
        <taxon>Vertebrata</taxon>
        <taxon>Euteleostomi</taxon>
        <taxon>Actinopterygii</taxon>
        <taxon>Neopterygii</taxon>
        <taxon>Teleostei</taxon>
        <taxon>Neoteleostei</taxon>
        <taxon>Acanthomorphata</taxon>
        <taxon>Ovalentaria</taxon>
        <taxon>Cichlomorphae</taxon>
        <taxon>Cichliformes</taxon>
        <taxon>Cichlidae</taxon>
        <taxon>African cichlids</taxon>
        <taxon>Pseudocrenilabrinae</taxon>
        <taxon>Haplochromini</taxon>
        <taxon>Astatotilapia</taxon>
    </lineage>
</organism>
<reference evidence="11" key="2">
    <citation type="submission" date="2025-08" db="UniProtKB">
        <authorList>
            <consortium name="Ensembl"/>
        </authorList>
    </citation>
    <scope>IDENTIFICATION</scope>
</reference>
<keyword evidence="3 9" id="KW-1133">Transmembrane helix</keyword>
<feature type="region of interest" description="Disordered" evidence="8">
    <location>
        <begin position="1"/>
        <end position="25"/>
    </location>
</feature>
<evidence type="ECO:0000256" key="9">
    <source>
        <dbReference type="SAM" id="Phobius"/>
    </source>
</evidence>
<evidence type="ECO:0000256" key="6">
    <source>
        <dbReference type="ARBA" id="ARBA00023170"/>
    </source>
</evidence>
<sequence>MTSTLNGTTLSPNQSSTMTTPSVSEKDELEEYHTALLVIYTVVLISGTISLTMMMRIMKSTTTSTTSIAVLNLIFTHFIFLLTVPFRIYYYAVHEWELGYEWCKITSSMIHIHMYMSFVLYVIILITRLLTFYKKACQVVSFHRMHACIISFLVWIIVLITVPCIIHFNYGKDHDKNATRCFQFGKSIESVLILNYLTSILIIVIAIVLTAFQANVLWVLYKKHREGCTFQQEFGAQLKSLCFALIMVICFIPYHIFRLSYLNNIKELEGTNEIFLSITTFNCLDMLTFLGRRSCNMCFVGNAA</sequence>
<feature type="transmembrane region" description="Helical" evidence="9">
    <location>
        <begin position="35"/>
        <end position="57"/>
    </location>
</feature>
<evidence type="ECO:0000256" key="1">
    <source>
        <dbReference type="ARBA" id="ARBA00004141"/>
    </source>
</evidence>
<accession>A0A3P8QPC3</accession>
<dbReference type="OMA" id="FRIYYLY"/>
<name>A0A3P8QPC3_ASTCA</name>
<dbReference type="SUPFAM" id="SSF81321">
    <property type="entry name" value="Family A G protein-coupled receptor-like"/>
    <property type="match status" value="1"/>
</dbReference>
<reference evidence="11" key="3">
    <citation type="submission" date="2025-09" db="UniProtKB">
        <authorList>
            <consortium name="Ensembl"/>
        </authorList>
    </citation>
    <scope>IDENTIFICATION</scope>
</reference>
<evidence type="ECO:0000256" key="3">
    <source>
        <dbReference type="ARBA" id="ARBA00022989"/>
    </source>
</evidence>
<evidence type="ECO:0000259" key="10">
    <source>
        <dbReference type="PROSITE" id="PS50262"/>
    </source>
</evidence>
<dbReference type="GeneID" id="113028915"/>
<evidence type="ECO:0000256" key="5">
    <source>
        <dbReference type="ARBA" id="ARBA00023136"/>
    </source>
</evidence>
<feature type="domain" description="G-protein coupled receptors family 1 profile" evidence="10">
    <location>
        <begin position="46"/>
        <end position="259"/>
    </location>
</feature>
<protein>
    <recommendedName>
        <fullName evidence="10">G-protein coupled receptors family 1 profile domain-containing protein</fullName>
    </recommendedName>
</protein>
<keyword evidence="5 9" id="KW-0472">Membrane</keyword>
<dbReference type="InterPro" id="IPR000276">
    <property type="entry name" value="GPCR_Rhodpsn"/>
</dbReference>
<keyword evidence="2 9" id="KW-0812">Transmembrane</keyword>
<feature type="transmembrane region" description="Helical" evidence="9">
    <location>
        <begin position="69"/>
        <end position="92"/>
    </location>
</feature>
<evidence type="ECO:0000313" key="12">
    <source>
        <dbReference type="Proteomes" id="UP000265100"/>
    </source>
</evidence>
<proteinExistence type="predicted"/>
<evidence type="ECO:0000313" key="11">
    <source>
        <dbReference type="Ensembl" id="ENSACLP00000031343.2"/>
    </source>
</evidence>
<dbReference type="PROSITE" id="PS50262">
    <property type="entry name" value="G_PROTEIN_RECEP_F1_2"/>
    <property type="match status" value="1"/>
</dbReference>
<feature type="transmembrane region" description="Helical" evidence="9">
    <location>
        <begin position="274"/>
        <end position="291"/>
    </location>
</feature>
<dbReference type="PANTHER" id="PTHR24237:SF35">
    <property type="entry name" value="G-PROTEIN COUPLED RECEPTOR 141-RELATED"/>
    <property type="match status" value="1"/>
</dbReference>
<feature type="compositionally biased region" description="Polar residues" evidence="8">
    <location>
        <begin position="1"/>
        <end position="23"/>
    </location>
</feature>
<keyword evidence="6" id="KW-0675">Receptor</keyword>
<dbReference type="GeneTree" id="ENSGT01030000234518"/>
<dbReference type="Gene3D" id="1.20.1070.10">
    <property type="entry name" value="Rhodopsin 7-helix transmembrane proteins"/>
    <property type="match status" value="1"/>
</dbReference>
<dbReference type="GO" id="GO:0004930">
    <property type="term" value="F:G protein-coupled receptor activity"/>
    <property type="evidence" value="ECO:0007669"/>
    <property type="project" value="UniProtKB-KW"/>
</dbReference>
<evidence type="ECO:0000256" key="4">
    <source>
        <dbReference type="ARBA" id="ARBA00023040"/>
    </source>
</evidence>
<dbReference type="Ensembl" id="ENSACLT00000032078.2">
    <property type="protein sequence ID" value="ENSACLP00000031343.2"/>
    <property type="gene ID" value="ENSACLG00000021262.2"/>
</dbReference>
<dbReference type="Bgee" id="ENSACLG00000021262">
    <property type="expression patterns" value="Expressed in spleen and 1 other cell type or tissue"/>
</dbReference>